<name>D6RKR9_COPC7</name>
<organism evidence="1 2">
    <name type="scientific">Coprinopsis cinerea (strain Okayama-7 / 130 / ATCC MYA-4618 / FGSC 9003)</name>
    <name type="common">Inky cap fungus</name>
    <name type="synonym">Hormographiella aspergillata</name>
    <dbReference type="NCBI Taxonomy" id="240176"/>
    <lineage>
        <taxon>Eukaryota</taxon>
        <taxon>Fungi</taxon>
        <taxon>Dikarya</taxon>
        <taxon>Basidiomycota</taxon>
        <taxon>Agaricomycotina</taxon>
        <taxon>Agaricomycetes</taxon>
        <taxon>Agaricomycetidae</taxon>
        <taxon>Agaricales</taxon>
        <taxon>Agaricineae</taxon>
        <taxon>Psathyrellaceae</taxon>
        <taxon>Coprinopsis</taxon>
    </lineage>
</organism>
<comment type="caution">
    <text evidence="1">The sequence shown here is derived from an EMBL/GenBank/DDBJ whole genome shotgun (WGS) entry which is preliminary data.</text>
</comment>
<protein>
    <submittedName>
        <fullName evidence="1">Uncharacterized protein</fullName>
    </submittedName>
</protein>
<dbReference type="VEuPathDB" id="FungiDB:CC1G_13980"/>
<sequence>MTLWLHNPLQGYLNLTPGLESTGLGFLPNPHPLPHSLTEKAMDTTLILVDRGCDNSECKCTHEGACSSGTCQCSGGK</sequence>
<reference evidence="1 2" key="1">
    <citation type="journal article" date="2010" name="Proc. Natl. Acad. Sci. U.S.A.">
        <title>Insights into evolution of multicellular fungi from the assembled chromosomes of the mushroom Coprinopsis cinerea (Coprinus cinereus).</title>
        <authorList>
            <person name="Stajich J.E."/>
            <person name="Wilke S.K."/>
            <person name="Ahren D."/>
            <person name="Au C.H."/>
            <person name="Birren B.W."/>
            <person name="Borodovsky M."/>
            <person name="Burns C."/>
            <person name="Canback B."/>
            <person name="Casselton L.A."/>
            <person name="Cheng C.K."/>
            <person name="Deng J."/>
            <person name="Dietrich F.S."/>
            <person name="Fargo D.C."/>
            <person name="Farman M.L."/>
            <person name="Gathman A.C."/>
            <person name="Goldberg J."/>
            <person name="Guigo R."/>
            <person name="Hoegger P.J."/>
            <person name="Hooker J.B."/>
            <person name="Huggins A."/>
            <person name="James T.Y."/>
            <person name="Kamada T."/>
            <person name="Kilaru S."/>
            <person name="Kodira C."/>
            <person name="Kues U."/>
            <person name="Kupfer D."/>
            <person name="Kwan H.S."/>
            <person name="Lomsadze A."/>
            <person name="Li W."/>
            <person name="Lilly W.W."/>
            <person name="Ma L.J."/>
            <person name="Mackey A.J."/>
            <person name="Manning G."/>
            <person name="Martin F."/>
            <person name="Muraguchi H."/>
            <person name="Natvig D.O."/>
            <person name="Palmerini H."/>
            <person name="Ramesh M.A."/>
            <person name="Rehmeyer C.J."/>
            <person name="Roe B.A."/>
            <person name="Shenoy N."/>
            <person name="Stanke M."/>
            <person name="Ter-Hovhannisyan V."/>
            <person name="Tunlid A."/>
            <person name="Velagapudi R."/>
            <person name="Vision T.J."/>
            <person name="Zeng Q."/>
            <person name="Zolan M.E."/>
            <person name="Pukkila P.J."/>
        </authorList>
    </citation>
    <scope>NUCLEOTIDE SEQUENCE [LARGE SCALE GENOMIC DNA]</scope>
    <source>
        <strain evidence="2">Okayama-7 / 130 / ATCC MYA-4618 / FGSC 9003</strain>
    </source>
</reference>
<accession>D6RKR9</accession>
<evidence type="ECO:0000313" key="2">
    <source>
        <dbReference type="Proteomes" id="UP000001861"/>
    </source>
</evidence>
<dbReference type="InParanoid" id="D6RKR9"/>
<dbReference type="AlphaFoldDB" id="D6RKR9"/>
<evidence type="ECO:0000313" key="1">
    <source>
        <dbReference type="EMBL" id="EFI28447.1"/>
    </source>
</evidence>
<dbReference type="EMBL" id="AACS02000002">
    <property type="protein sequence ID" value="EFI28447.1"/>
    <property type="molecule type" value="Genomic_DNA"/>
</dbReference>
<dbReference type="Proteomes" id="UP000001861">
    <property type="component" value="Unassembled WGS sequence"/>
</dbReference>
<gene>
    <name evidence="1" type="ORF">CC1G_13980</name>
</gene>
<dbReference type="KEGG" id="cci:CC1G_13980"/>
<proteinExistence type="predicted"/>
<dbReference type="GeneID" id="9379468"/>
<keyword evidence="2" id="KW-1185">Reference proteome</keyword>
<dbReference type="HOGENOM" id="CLU_2637972_0_0_1"/>
<dbReference type="RefSeq" id="XP_002911941.1">
    <property type="nucleotide sequence ID" value="XM_002911895.1"/>
</dbReference>